<dbReference type="InterPro" id="IPR027417">
    <property type="entry name" value="P-loop_NTPase"/>
</dbReference>
<accession>E4YW00</accession>
<proteinExistence type="predicted"/>
<keyword evidence="1" id="KW-0813">Transport</keyword>
<dbReference type="SUPFAM" id="SSF52540">
    <property type="entry name" value="P-loop containing nucleoside triphosphate hydrolases"/>
    <property type="match status" value="1"/>
</dbReference>
<evidence type="ECO:0000256" key="2">
    <source>
        <dbReference type="ARBA" id="ARBA00023065"/>
    </source>
</evidence>
<name>E4YW00_OIKDI</name>
<evidence type="ECO:0000313" key="4">
    <source>
        <dbReference type="EMBL" id="CBY39635.1"/>
    </source>
</evidence>
<dbReference type="GO" id="GO:0046961">
    <property type="term" value="F:proton-transporting ATPase activity, rotational mechanism"/>
    <property type="evidence" value="ECO:0007669"/>
    <property type="project" value="TreeGrafter"/>
</dbReference>
<dbReference type="GO" id="GO:0046034">
    <property type="term" value="P:ATP metabolic process"/>
    <property type="evidence" value="ECO:0007669"/>
    <property type="project" value="InterPro"/>
</dbReference>
<evidence type="ECO:0000259" key="3">
    <source>
        <dbReference type="Pfam" id="PF02874"/>
    </source>
</evidence>
<keyword evidence="2" id="KW-0406">Ion transport</keyword>
<gene>
    <name evidence="4" type="ORF">GSOID_T00020212001</name>
</gene>
<organism evidence="4">
    <name type="scientific">Oikopleura dioica</name>
    <name type="common">Tunicate</name>
    <dbReference type="NCBI Taxonomy" id="34765"/>
    <lineage>
        <taxon>Eukaryota</taxon>
        <taxon>Metazoa</taxon>
        <taxon>Chordata</taxon>
        <taxon>Tunicata</taxon>
        <taxon>Appendicularia</taxon>
        <taxon>Copelata</taxon>
        <taxon>Oikopleuridae</taxon>
        <taxon>Oikopleura</taxon>
    </lineage>
</organism>
<dbReference type="PANTHER" id="PTHR43389">
    <property type="entry name" value="V-TYPE PROTON ATPASE SUBUNIT B"/>
    <property type="match status" value="1"/>
</dbReference>
<dbReference type="InterPro" id="IPR022879">
    <property type="entry name" value="V-ATPase_su_B/beta"/>
</dbReference>
<dbReference type="Proteomes" id="UP000011014">
    <property type="component" value="Unassembled WGS sequence"/>
</dbReference>
<dbReference type="Pfam" id="PF02874">
    <property type="entry name" value="ATP-synt_ab_N"/>
    <property type="match status" value="1"/>
</dbReference>
<evidence type="ECO:0000256" key="1">
    <source>
        <dbReference type="ARBA" id="ARBA00022448"/>
    </source>
</evidence>
<dbReference type="CDD" id="cd18118">
    <property type="entry name" value="ATP-synt_V_A-type_beta_N"/>
    <property type="match status" value="1"/>
</dbReference>
<reference evidence="4" key="1">
    <citation type="journal article" date="2010" name="Science">
        <title>Plasticity of animal genome architecture unmasked by rapid evolution of a pelagic tunicate.</title>
        <authorList>
            <person name="Denoeud F."/>
            <person name="Henriet S."/>
            <person name="Mungpakdee S."/>
            <person name="Aury J.M."/>
            <person name="Da Silva C."/>
            <person name="Brinkmann H."/>
            <person name="Mikhaleva J."/>
            <person name="Olsen L.C."/>
            <person name="Jubin C."/>
            <person name="Canestro C."/>
            <person name="Bouquet J.M."/>
            <person name="Danks G."/>
            <person name="Poulain J."/>
            <person name="Campsteijn C."/>
            <person name="Adamski M."/>
            <person name="Cross I."/>
            <person name="Yadetie F."/>
            <person name="Muffato M."/>
            <person name="Louis A."/>
            <person name="Butcher S."/>
            <person name="Tsagkogeorga G."/>
            <person name="Konrad A."/>
            <person name="Singh S."/>
            <person name="Jensen M.F."/>
            <person name="Cong E.H."/>
            <person name="Eikeseth-Otteraa H."/>
            <person name="Noel B."/>
            <person name="Anthouard V."/>
            <person name="Porcel B.M."/>
            <person name="Kachouri-Lafond R."/>
            <person name="Nishino A."/>
            <person name="Ugolini M."/>
            <person name="Chourrout P."/>
            <person name="Nishida H."/>
            <person name="Aasland R."/>
            <person name="Huzurbazar S."/>
            <person name="Westhof E."/>
            <person name="Delsuc F."/>
            <person name="Lehrach H."/>
            <person name="Reinhardt R."/>
            <person name="Weissenbach J."/>
            <person name="Roy S.W."/>
            <person name="Artiguenave F."/>
            <person name="Postlethwait J.H."/>
            <person name="Manak J.R."/>
            <person name="Thompson E.M."/>
            <person name="Jaillon O."/>
            <person name="Du Pasquier L."/>
            <person name="Boudinot P."/>
            <person name="Liberles D.A."/>
            <person name="Volff J.N."/>
            <person name="Philippe H."/>
            <person name="Lenhard B."/>
            <person name="Roest Crollius H."/>
            <person name="Wincker P."/>
            <person name="Chourrout D."/>
        </authorList>
    </citation>
    <scope>NUCLEOTIDE SEQUENCE [LARGE SCALE GENOMIC DNA]</scope>
</reference>
<dbReference type="PANTHER" id="PTHR43389:SF4">
    <property type="entry name" value="V-TYPE PROTON ATPASE SUBUNIT B"/>
    <property type="match status" value="1"/>
</dbReference>
<dbReference type="EMBL" id="FN655598">
    <property type="protein sequence ID" value="CBY39635.1"/>
    <property type="molecule type" value="Genomic_DNA"/>
</dbReference>
<dbReference type="Gene3D" id="3.40.50.12240">
    <property type="match status" value="1"/>
</dbReference>
<protein>
    <recommendedName>
        <fullName evidence="3">ATPase F1/V1/A1 complex alpha/beta subunit N-terminal domain-containing protein</fullName>
    </recommendedName>
</protein>
<dbReference type="InterPro" id="IPR004100">
    <property type="entry name" value="ATPase_F1/V1/A1_a/bsu_N"/>
</dbReference>
<feature type="domain" description="ATPase F1/V1/A1 complex alpha/beta subunit N-terminal" evidence="3">
    <location>
        <begin position="17"/>
        <end position="83"/>
    </location>
</feature>
<dbReference type="GO" id="GO:0007035">
    <property type="term" value="P:vacuolar acidification"/>
    <property type="evidence" value="ECO:0007669"/>
    <property type="project" value="TreeGrafter"/>
</dbReference>
<sequence length="142" mass="15572">MPPNSETSQPRVTYKTVTGVNGPLVILDKVKYAKFAEIVQLTLLDGSKRTGQILEVHGDKAVVQVFEGTSGIDAKHTSIEFTGEIMKTPVSEDMLGRIFNGSGKPIDNGPPIMPEDYLDIMGQPINPQSRIYPEEMIQTGIR</sequence>
<dbReference type="AlphaFoldDB" id="E4YW00"/>